<dbReference type="InterPro" id="IPR003166">
    <property type="entry name" value="TFIIE_bsu_DNA-bd"/>
</dbReference>
<dbReference type="GO" id="GO:0006367">
    <property type="term" value="P:transcription initiation at RNA polymerase II promoter"/>
    <property type="evidence" value="ECO:0007669"/>
    <property type="project" value="InterPro"/>
</dbReference>
<evidence type="ECO:0000259" key="9">
    <source>
        <dbReference type="PROSITE" id="PS51351"/>
    </source>
</evidence>
<evidence type="ECO:0000256" key="1">
    <source>
        <dbReference type="ARBA" id="ARBA00004123"/>
    </source>
</evidence>
<dbReference type="CDD" id="cd07977">
    <property type="entry name" value="TFIIE_beta_winged_helix"/>
    <property type="match status" value="1"/>
</dbReference>
<feature type="compositionally biased region" description="Basic residues" evidence="8">
    <location>
        <begin position="542"/>
        <end position="553"/>
    </location>
</feature>
<evidence type="ECO:0000256" key="7">
    <source>
        <dbReference type="SAM" id="Coils"/>
    </source>
</evidence>
<evidence type="ECO:0000313" key="11">
    <source>
        <dbReference type="Proteomes" id="UP000289886"/>
    </source>
</evidence>
<dbReference type="Pfam" id="PF02186">
    <property type="entry name" value="TFIIE_beta"/>
    <property type="match status" value="1"/>
</dbReference>
<keyword evidence="4" id="KW-0804">Transcription</keyword>
<evidence type="ECO:0000256" key="6">
    <source>
        <dbReference type="ARBA" id="ARBA00025581"/>
    </source>
</evidence>
<dbReference type="SUPFAM" id="SSF46785">
    <property type="entry name" value="Winged helix' DNA-binding domain"/>
    <property type="match status" value="1"/>
</dbReference>
<keyword evidence="5" id="KW-0539">Nucleus</keyword>
<reference evidence="10 11" key="1">
    <citation type="submission" date="2019-01" db="EMBL/GenBank/DDBJ databases">
        <title>Draft Genome and Complete Hox-Cluster Characterization of the Sterlet Sturgeon (Acipenser ruthenus).</title>
        <authorList>
            <person name="Wei Q."/>
        </authorList>
    </citation>
    <scope>NUCLEOTIDE SEQUENCE [LARGE SCALE GENOMIC DNA]</scope>
    <source>
        <strain evidence="10">WHYD16114868_AA</strain>
        <tissue evidence="10">Blood</tissue>
    </source>
</reference>
<dbReference type="PANTHER" id="PTHR12716">
    <property type="entry name" value="TRANSCRIPTION INITIATION FACTOR IIE, BETA SUBUNIT"/>
    <property type="match status" value="1"/>
</dbReference>
<dbReference type="Proteomes" id="UP000289886">
    <property type="component" value="Unassembled WGS sequence"/>
</dbReference>
<evidence type="ECO:0000256" key="4">
    <source>
        <dbReference type="ARBA" id="ARBA00023163"/>
    </source>
</evidence>
<feature type="compositionally biased region" description="Pro residues" evidence="8">
    <location>
        <begin position="173"/>
        <end position="190"/>
    </location>
</feature>
<dbReference type="Gene3D" id="1.10.10.10">
    <property type="entry name" value="Winged helix-like DNA-binding domain superfamily/Winged helix DNA-binding domain"/>
    <property type="match status" value="1"/>
</dbReference>
<proteinExistence type="predicted"/>
<keyword evidence="2" id="KW-0805">Transcription regulation</keyword>
<evidence type="ECO:0000256" key="3">
    <source>
        <dbReference type="ARBA" id="ARBA00023125"/>
    </source>
</evidence>
<dbReference type="Pfam" id="PF18121">
    <property type="entry name" value="TFA2_Winged_2"/>
    <property type="match status" value="1"/>
</dbReference>
<dbReference type="InterPro" id="IPR036388">
    <property type="entry name" value="WH-like_DNA-bd_sf"/>
</dbReference>
<organism evidence="10 11">
    <name type="scientific">Acipenser ruthenus</name>
    <name type="common">Sterlet sturgeon</name>
    <dbReference type="NCBI Taxonomy" id="7906"/>
    <lineage>
        <taxon>Eukaryota</taxon>
        <taxon>Metazoa</taxon>
        <taxon>Chordata</taxon>
        <taxon>Craniata</taxon>
        <taxon>Vertebrata</taxon>
        <taxon>Euteleostomi</taxon>
        <taxon>Actinopterygii</taxon>
        <taxon>Chondrostei</taxon>
        <taxon>Acipenseriformes</taxon>
        <taxon>Acipenseridae</taxon>
        <taxon>Acipenser</taxon>
    </lineage>
</organism>
<dbReference type="AlphaFoldDB" id="A0A444TVW4"/>
<evidence type="ECO:0000313" key="10">
    <source>
        <dbReference type="EMBL" id="RXM27057.1"/>
    </source>
</evidence>
<sequence length="577" mass="66513">MQSEVTVGEGLPTASEFDTFENVTVFDRLSSNGCCSIEIEYPEELSSAKQRKNYKDRVLRESPETLIANYSTVDNCRVKCNLLLYTEHPSAWHSALCSTYCNIRKGGIGRGRQLTVFEDSDADSVMLTVNVYNNGTVMVQGRESSLDLFEHSFPALRERVERAKTIPELANPQPLPPPPAQRSRQPPRPQHSPVTDSPRQVSNIRALKECLSVLELQFTEFREHTEHKLATLSQTSPSEQLRDEVHRLKTEHRAEVQELRAAMRGLEEDNQAMKTELRRLREELTRTAQHRELRSLQRELEGLRGSQLRTPAAQEQQRWIRLYSERGSSSRREPSPPRQWRNVLPLQNPPLPRKRNLNLIREGLQDASKLQTRHQRGDTYHLSLDEILDETKLLDIGLKQKQWLMSEALASNPKIEVKEGKYAFKPRYHLKDKKALLRLLDKHDQLGLGGILLDDIEEGLPNAQKAIKALGDQIIFISRPDKKKILFYNDKHCQFVVDEEFQKLWRSIPVDSMDEEKIEDYLKRQGISSMQETGPKKMIPMPKRKKSASLKKRRFKTHNDHLAGVLEDYSEGVPTKK</sequence>
<dbReference type="GO" id="GO:0003677">
    <property type="term" value="F:DNA binding"/>
    <property type="evidence" value="ECO:0007669"/>
    <property type="project" value="UniProtKB-KW"/>
</dbReference>
<dbReference type="PROSITE" id="PS51351">
    <property type="entry name" value="TFIIE_BETA_C"/>
    <property type="match status" value="1"/>
</dbReference>
<dbReference type="GO" id="GO:0005673">
    <property type="term" value="C:transcription factor TFIIE complex"/>
    <property type="evidence" value="ECO:0007669"/>
    <property type="project" value="InterPro"/>
</dbReference>
<keyword evidence="11" id="KW-1185">Reference proteome</keyword>
<feature type="region of interest" description="Disordered" evidence="8">
    <location>
        <begin position="532"/>
        <end position="553"/>
    </location>
</feature>
<evidence type="ECO:0000256" key="2">
    <source>
        <dbReference type="ARBA" id="ARBA00023015"/>
    </source>
</evidence>
<dbReference type="FunFam" id="1.10.10.10:FF:000177">
    <property type="entry name" value="Transcription initiation factor IIE subunit beta"/>
    <property type="match status" value="1"/>
</dbReference>
<gene>
    <name evidence="10" type="ORF">EOD39_7636</name>
</gene>
<feature type="region of interest" description="Disordered" evidence="8">
    <location>
        <begin position="166"/>
        <end position="201"/>
    </location>
</feature>
<keyword evidence="3" id="KW-0238">DNA-binding</keyword>
<dbReference type="GO" id="GO:0001097">
    <property type="term" value="F:TFIIH-class transcription factor complex binding"/>
    <property type="evidence" value="ECO:0007669"/>
    <property type="project" value="TreeGrafter"/>
</dbReference>
<dbReference type="InterPro" id="IPR040501">
    <property type="entry name" value="TFA2_Winged_2"/>
</dbReference>
<dbReference type="EMBL" id="SCEB01215904">
    <property type="protein sequence ID" value="RXM27057.1"/>
    <property type="molecule type" value="Genomic_DNA"/>
</dbReference>
<feature type="coiled-coil region" evidence="7">
    <location>
        <begin position="238"/>
        <end position="290"/>
    </location>
</feature>
<comment type="function">
    <text evidence="6">Recruits TFIIH to the initiation complex and stimulates the RNA polymerase II C-terminal domain kinase and DNA-dependent ATPase activities of TFIIH. Both TFIIH and TFIIE are required for promoter clearance by RNA polymerase.</text>
</comment>
<name>A0A444TVW4_ACIRT</name>
<protein>
    <submittedName>
        <fullName evidence="10">General transcription factor IIE subunit 2</fullName>
    </submittedName>
</protein>
<dbReference type="InterPro" id="IPR016656">
    <property type="entry name" value="TFIIE-bsu"/>
</dbReference>
<dbReference type="InterPro" id="IPR036390">
    <property type="entry name" value="WH_DNA-bd_sf"/>
</dbReference>
<keyword evidence="7" id="KW-0175">Coiled coil</keyword>
<comment type="subcellular location">
    <subcellularLocation>
        <location evidence="1">Nucleus</location>
    </subcellularLocation>
</comment>
<dbReference type="PANTHER" id="PTHR12716:SF8">
    <property type="entry name" value="TRANSCRIPTION INITIATION FACTOR IIE SUBUNIT BETA"/>
    <property type="match status" value="1"/>
</dbReference>
<feature type="domain" description="TFIIE beta" evidence="9">
    <location>
        <begin position="347"/>
        <end position="431"/>
    </location>
</feature>
<feature type="region of interest" description="Disordered" evidence="8">
    <location>
        <begin position="323"/>
        <end position="342"/>
    </location>
</feature>
<accession>A0A444TVW4</accession>
<evidence type="ECO:0000256" key="5">
    <source>
        <dbReference type="ARBA" id="ARBA00023242"/>
    </source>
</evidence>
<comment type="caution">
    <text evidence="10">The sequence shown here is derived from an EMBL/GenBank/DDBJ whole genome shotgun (WGS) entry which is preliminary data.</text>
</comment>
<evidence type="ECO:0000256" key="8">
    <source>
        <dbReference type="SAM" id="MobiDB-lite"/>
    </source>
</evidence>